<keyword evidence="6" id="KW-0408">Iron</keyword>
<proteinExistence type="inferred from homology"/>
<keyword evidence="3 10" id="KW-0808">Transferase</keyword>
<dbReference type="GO" id="GO:0031071">
    <property type="term" value="F:cysteine desulfurase activity"/>
    <property type="evidence" value="ECO:0007669"/>
    <property type="project" value="UniProtKB-EC"/>
</dbReference>
<dbReference type="Gene3D" id="3.40.640.10">
    <property type="entry name" value="Type I PLP-dependent aspartate aminotransferase-like (Major domain)"/>
    <property type="match status" value="1"/>
</dbReference>
<sequence>MSLIYLDFNRTTPVAPSVIDAMQAFWTTHFMLPSQSHVHASAVNEAIENAREGVSLLLGCDPFEVVFTSGGTEANNLGILGAAMICRAGGDSTDLVPAYPCNRDEPAPHALVAEIESEAVLASAIQLRLLGWEIETVPCNSFGILSTHEFQSRFRETTRLVCLQLANPVLGTIQPIRELADLCHNRGIRVHCDATAAVGRIPIDVNQLRVDTLSLTAHKIYGPKGVGALFVRRGLDLHPISFGESREMGLRAGSENVPGIVGLGAAASLTARCVDEAQSTLSELSDRLIDGLRSTLDGRVTVLSEHCDRLPNTIAIEMGCEARRLQKAARHIVVASAQSNHPPDEMTRILRAIGRTDKQIGRTLRFSVGWTTSREQIDKAVDLLAEASECLSL</sequence>
<name>A0A5C6ABJ6_9BACT</name>
<dbReference type="SUPFAM" id="SSF53383">
    <property type="entry name" value="PLP-dependent transferases"/>
    <property type="match status" value="1"/>
</dbReference>
<accession>A0A5C6ABJ6</accession>
<evidence type="ECO:0000256" key="8">
    <source>
        <dbReference type="ARBA" id="ARBA00050776"/>
    </source>
</evidence>
<dbReference type="InterPro" id="IPR000192">
    <property type="entry name" value="Aminotrans_V_dom"/>
</dbReference>
<dbReference type="PIRSF" id="PIRSF005572">
    <property type="entry name" value="NifS"/>
    <property type="match status" value="1"/>
</dbReference>
<dbReference type="OrthoDB" id="9808002at2"/>
<dbReference type="Gene3D" id="3.90.1150.10">
    <property type="entry name" value="Aspartate Aminotransferase, domain 1"/>
    <property type="match status" value="1"/>
</dbReference>
<dbReference type="GO" id="GO:0051536">
    <property type="term" value="F:iron-sulfur cluster binding"/>
    <property type="evidence" value="ECO:0007669"/>
    <property type="project" value="UniProtKB-KW"/>
</dbReference>
<dbReference type="EC" id="2.8.1.7" evidence="10"/>
<dbReference type="InterPro" id="IPR015424">
    <property type="entry name" value="PyrdxlP-dep_Trfase"/>
</dbReference>
<evidence type="ECO:0000256" key="6">
    <source>
        <dbReference type="ARBA" id="ARBA00023004"/>
    </source>
</evidence>
<evidence type="ECO:0000313" key="11">
    <source>
        <dbReference type="Proteomes" id="UP000316213"/>
    </source>
</evidence>
<keyword evidence="11" id="KW-1185">Reference proteome</keyword>
<evidence type="ECO:0000256" key="2">
    <source>
        <dbReference type="ARBA" id="ARBA00006490"/>
    </source>
</evidence>
<dbReference type="InterPro" id="IPR015421">
    <property type="entry name" value="PyrdxlP-dep_Trfase_major"/>
</dbReference>
<dbReference type="InterPro" id="IPR016454">
    <property type="entry name" value="Cysteine_dSase"/>
</dbReference>
<evidence type="ECO:0000313" key="10">
    <source>
        <dbReference type="EMBL" id="TWT97394.1"/>
    </source>
</evidence>
<keyword evidence="5" id="KW-0663">Pyridoxal phosphate</keyword>
<dbReference type="GO" id="GO:0046872">
    <property type="term" value="F:metal ion binding"/>
    <property type="evidence" value="ECO:0007669"/>
    <property type="project" value="UniProtKB-KW"/>
</dbReference>
<keyword evidence="4" id="KW-0479">Metal-binding</keyword>
<feature type="domain" description="Aminotransferase class V" evidence="9">
    <location>
        <begin position="4"/>
        <end position="378"/>
    </location>
</feature>
<comment type="cofactor">
    <cofactor evidence="1">
        <name>pyridoxal 5'-phosphate</name>
        <dbReference type="ChEBI" id="CHEBI:597326"/>
    </cofactor>
</comment>
<dbReference type="PANTHER" id="PTHR11601:SF34">
    <property type="entry name" value="CYSTEINE DESULFURASE"/>
    <property type="match status" value="1"/>
</dbReference>
<comment type="catalytic activity">
    <reaction evidence="8">
        <text>(sulfur carrier)-H + L-cysteine = (sulfur carrier)-SH + L-alanine</text>
        <dbReference type="Rhea" id="RHEA:43892"/>
        <dbReference type="Rhea" id="RHEA-COMP:14737"/>
        <dbReference type="Rhea" id="RHEA-COMP:14739"/>
        <dbReference type="ChEBI" id="CHEBI:29917"/>
        <dbReference type="ChEBI" id="CHEBI:35235"/>
        <dbReference type="ChEBI" id="CHEBI:57972"/>
        <dbReference type="ChEBI" id="CHEBI:64428"/>
        <dbReference type="EC" id="2.8.1.7"/>
    </reaction>
</comment>
<organism evidence="10 11">
    <name type="scientific">Neorhodopirellula pilleata</name>
    <dbReference type="NCBI Taxonomy" id="2714738"/>
    <lineage>
        <taxon>Bacteria</taxon>
        <taxon>Pseudomonadati</taxon>
        <taxon>Planctomycetota</taxon>
        <taxon>Planctomycetia</taxon>
        <taxon>Pirellulales</taxon>
        <taxon>Pirellulaceae</taxon>
        <taxon>Neorhodopirellula</taxon>
    </lineage>
</organism>
<evidence type="ECO:0000256" key="5">
    <source>
        <dbReference type="ARBA" id="ARBA00022898"/>
    </source>
</evidence>
<protein>
    <submittedName>
        <fullName evidence="10">Cysteine desulfurase</fullName>
        <ecNumber evidence="10">2.8.1.7</ecNumber>
    </submittedName>
</protein>
<evidence type="ECO:0000256" key="4">
    <source>
        <dbReference type="ARBA" id="ARBA00022723"/>
    </source>
</evidence>
<keyword evidence="7" id="KW-0411">Iron-sulfur</keyword>
<evidence type="ECO:0000259" key="9">
    <source>
        <dbReference type="Pfam" id="PF00266"/>
    </source>
</evidence>
<comment type="similarity">
    <text evidence="2">Belongs to the class-V pyridoxal-phosphate-dependent aminotransferase family. NifS/IscS subfamily.</text>
</comment>
<comment type="caution">
    <text evidence="10">The sequence shown here is derived from an EMBL/GenBank/DDBJ whole genome shotgun (WGS) entry which is preliminary data.</text>
</comment>
<evidence type="ECO:0000256" key="3">
    <source>
        <dbReference type="ARBA" id="ARBA00022679"/>
    </source>
</evidence>
<dbReference type="Pfam" id="PF00266">
    <property type="entry name" value="Aminotran_5"/>
    <property type="match status" value="1"/>
</dbReference>
<dbReference type="PANTHER" id="PTHR11601">
    <property type="entry name" value="CYSTEINE DESULFURYLASE FAMILY MEMBER"/>
    <property type="match status" value="1"/>
</dbReference>
<dbReference type="InterPro" id="IPR015422">
    <property type="entry name" value="PyrdxlP-dep_Trfase_small"/>
</dbReference>
<dbReference type="RefSeq" id="WP_146577985.1">
    <property type="nucleotide sequence ID" value="NZ_SJPM01000004.1"/>
</dbReference>
<dbReference type="Proteomes" id="UP000316213">
    <property type="component" value="Unassembled WGS sequence"/>
</dbReference>
<reference evidence="10 11" key="1">
    <citation type="submission" date="2019-02" db="EMBL/GenBank/DDBJ databases">
        <title>Deep-cultivation of Planctomycetes and their phenomic and genomic characterization uncovers novel biology.</title>
        <authorList>
            <person name="Wiegand S."/>
            <person name="Jogler M."/>
            <person name="Boedeker C."/>
            <person name="Pinto D."/>
            <person name="Vollmers J."/>
            <person name="Rivas-Marin E."/>
            <person name="Kohn T."/>
            <person name="Peeters S.H."/>
            <person name="Heuer A."/>
            <person name="Rast P."/>
            <person name="Oberbeckmann S."/>
            <person name="Bunk B."/>
            <person name="Jeske O."/>
            <person name="Meyerdierks A."/>
            <person name="Storesund J.E."/>
            <person name="Kallscheuer N."/>
            <person name="Luecker S."/>
            <person name="Lage O.M."/>
            <person name="Pohl T."/>
            <person name="Merkel B.J."/>
            <person name="Hornburger P."/>
            <person name="Mueller R.-W."/>
            <person name="Bruemmer F."/>
            <person name="Labrenz M."/>
            <person name="Spormann A.M."/>
            <person name="Op Den Camp H."/>
            <person name="Overmann J."/>
            <person name="Amann R."/>
            <person name="Jetten M.S.M."/>
            <person name="Mascher T."/>
            <person name="Medema M.H."/>
            <person name="Devos D.P."/>
            <person name="Kaster A.-K."/>
            <person name="Ovreas L."/>
            <person name="Rohde M."/>
            <person name="Galperin M.Y."/>
            <person name="Jogler C."/>
        </authorList>
    </citation>
    <scope>NUCLEOTIDE SEQUENCE [LARGE SCALE GENOMIC DNA]</scope>
    <source>
        <strain evidence="10 11">Pla100</strain>
    </source>
</reference>
<dbReference type="AlphaFoldDB" id="A0A5C6ABJ6"/>
<evidence type="ECO:0000256" key="1">
    <source>
        <dbReference type="ARBA" id="ARBA00001933"/>
    </source>
</evidence>
<dbReference type="EMBL" id="SJPM01000004">
    <property type="protein sequence ID" value="TWT97394.1"/>
    <property type="molecule type" value="Genomic_DNA"/>
</dbReference>
<evidence type="ECO:0000256" key="7">
    <source>
        <dbReference type="ARBA" id="ARBA00023014"/>
    </source>
</evidence>
<gene>
    <name evidence="10" type="primary">iscS_1</name>
    <name evidence="10" type="ORF">Pla100_25460</name>
</gene>